<dbReference type="InterPro" id="IPR001100">
    <property type="entry name" value="Pyr_nuc-diS_OxRdtase"/>
</dbReference>
<dbReference type="Pfam" id="PF02852">
    <property type="entry name" value="Pyr_redox_dim"/>
    <property type="match status" value="1"/>
</dbReference>
<evidence type="ECO:0000256" key="16">
    <source>
        <dbReference type="RuleBase" id="RU003692"/>
    </source>
</evidence>
<dbReference type="InterPro" id="IPR004099">
    <property type="entry name" value="Pyr_nucl-diS_OxRdtase_dimer"/>
</dbReference>
<dbReference type="Pfam" id="PF07992">
    <property type="entry name" value="Pyr_redox_2"/>
    <property type="match status" value="1"/>
</dbReference>
<dbReference type="InterPro" id="IPR050151">
    <property type="entry name" value="Class-I_Pyr_Nuc-Dis_Oxidored"/>
</dbReference>
<keyword evidence="9 14" id="KW-0520">NAD</keyword>
<feature type="domain" description="FAD/NAD(P)-binding" evidence="18">
    <location>
        <begin position="5"/>
        <end position="334"/>
    </location>
</feature>
<dbReference type="RefSeq" id="WP_144563081.1">
    <property type="nucleotide sequence ID" value="NZ_VIVN01000002.1"/>
</dbReference>
<accession>A0A561DSF0</accession>
<dbReference type="InterPro" id="IPR006258">
    <property type="entry name" value="Lipoamide_DH"/>
</dbReference>
<protein>
    <recommendedName>
        <fullName evidence="4 16">Dihydrolipoyl dehydrogenase</fullName>
        <ecNumber evidence="3 16">1.8.1.4</ecNumber>
    </recommendedName>
</protein>
<dbReference type="GO" id="GO:0004148">
    <property type="term" value="F:dihydrolipoyl dehydrogenase (NADH) activity"/>
    <property type="evidence" value="ECO:0007669"/>
    <property type="project" value="UniProtKB-EC"/>
</dbReference>
<dbReference type="PANTHER" id="PTHR22912">
    <property type="entry name" value="DISULFIDE OXIDOREDUCTASE"/>
    <property type="match status" value="1"/>
</dbReference>
<evidence type="ECO:0000259" key="18">
    <source>
        <dbReference type="Pfam" id="PF07992"/>
    </source>
</evidence>
<gene>
    <name evidence="19" type="ORF">FB550_102322</name>
</gene>
<reference evidence="19 20" key="1">
    <citation type="submission" date="2019-06" db="EMBL/GenBank/DDBJ databases">
        <title>Sorghum-associated microbial communities from plants grown in Nebraska, USA.</title>
        <authorList>
            <person name="Schachtman D."/>
        </authorList>
    </citation>
    <scope>NUCLEOTIDE SEQUENCE [LARGE SCALE GENOMIC DNA]</scope>
    <source>
        <strain evidence="19 20">2482</strain>
    </source>
</reference>
<comment type="caution">
    <text evidence="19">The sequence shown here is derived from an EMBL/GenBank/DDBJ whole genome shotgun (WGS) entry which is preliminary data.</text>
</comment>
<dbReference type="FunFam" id="3.30.390.30:FF:000001">
    <property type="entry name" value="Dihydrolipoyl dehydrogenase"/>
    <property type="match status" value="1"/>
</dbReference>
<comment type="cofactor">
    <cofactor evidence="14 16">
        <name>FAD</name>
        <dbReference type="ChEBI" id="CHEBI:57692"/>
    </cofactor>
    <text evidence="14 16">Binds 1 FAD per subunit.</text>
</comment>
<feature type="domain" description="Pyridine nucleotide-disulphide oxidoreductase dimerisation" evidence="17">
    <location>
        <begin position="354"/>
        <end position="463"/>
    </location>
</feature>
<keyword evidence="20" id="KW-1185">Reference proteome</keyword>
<dbReference type="EMBL" id="VIVN01000002">
    <property type="protein sequence ID" value="TWE06302.1"/>
    <property type="molecule type" value="Genomic_DNA"/>
</dbReference>
<evidence type="ECO:0000256" key="12">
    <source>
        <dbReference type="ARBA" id="ARBA00049187"/>
    </source>
</evidence>
<evidence type="ECO:0000256" key="9">
    <source>
        <dbReference type="ARBA" id="ARBA00023027"/>
    </source>
</evidence>
<feature type="binding site" evidence="14">
    <location>
        <begin position="188"/>
        <end position="195"/>
    </location>
    <ligand>
        <name>NAD(+)</name>
        <dbReference type="ChEBI" id="CHEBI:57540"/>
    </ligand>
</feature>
<dbReference type="PANTHER" id="PTHR22912:SF217">
    <property type="entry name" value="DIHYDROLIPOYL DEHYDROGENASE"/>
    <property type="match status" value="1"/>
</dbReference>
<dbReference type="Gene3D" id="3.50.50.60">
    <property type="entry name" value="FAD/NAD(P)-binding domain"/>
    <property type="match status" value="2"/>
</dbReference>
<keyword evidence="5" id="KW-0963">Cytoplasm</keyword>
<comment type="catalytic activity">
    <reaction evidence="12 16">
        <text>N(6)-[(R)-dihydrolipoyl]-L-lysyl-[protein] + NAD(+) = N(6)-[(R)-lipoyl]-L-lysyl-[protein] + NADH + H(+)</text>
        <dbReference type="Rhea" id="RHEA:15045"/>
        <dbReference type="Rhea" id="RHEA-COMP:10474"/>
        <dbReference type="Rhea" id="RHEA-COMP:10475"/>
        <dbReference type="ChEBI" id="CHEBI:15378"/>
        <dbReference type="ChEBI" id="CHEBI:57540"/>
        <dbReference type="ChEBI" id="CHEBI:57945"/>
        <dbReference type="ChEBI" id="CHEBI:83099"/>
        <dbReference type="ChEBI" id="CHEBI:83100"/>
        <dbReference type="EC" id="1.8.1.4"/>
    </reaction>
</comment>
<keyword evidence="14" id="KW-0547">Nucleotide-binding</keyword>
<dbReference type="PIRSF" id="PIRSF000350">
    <property type="entry name" value="Mercury_reductase_MerA"/>
    <property type="match status" value="1"/>
</dbReference>
<evidence type="ECO:0000256" key="5">
    <source>
        <dbReference type="ARBA" id="ARBA00022490"/>
    </source>
</evidence>
<dbReference type="PRINTS" id="PR00411">
    <property type="entry name" value="PNDRDTASEI"/>
</dbReference>
<organism evidence="19 20">
    <name type="scientific">Neobacillus bataviensis</name>
    <dbReference type="NCBI Taxonomy" id="220685"/>
    <lineage>
        <taxon>Bacteria</taxon>
        <taxon>Bacillati</taxon>
        <taxon>Bacillota</taxon>
        <taxon>Bacilli</taxon>
        <taxon>Bacillales</taxon>
        <taxon>Bacillaceae</taxon>
        <taxon>Neobacillus</taxon>
    </lineage>
</organism>
<dbReference type="PRINTS" id="PR00368">
    <property type="entry name" value="FADPNR"/>
</dbReference>
<evidence type="ECO:0000256" key="10">
    <source>
        <dbReference type="ARBA" id="ARBA00023157"/>
    </source>
</evidence>
<name>A0A561DSF0_9BACI</name>
<evidence type="ECO:0000256" key="7">
    <source>
        <dbReference type="ARBA" id="ARBA00022827"/>
    </source>
</evidence>
<dbReference type="GO" id="GO:0005737">
    <property type="term" value="C:cytoplasm"/>
    <property type="evidence" value="ECO:0007669"/>
    <property type="project" value="UniProtKB-SubCell"/>
</dbReference>
<keyword evidence="6 16" id="KW-0285">Flavoprotein</keyword>
<evidence type="ECO:0000256" key="13">
    <source>
        <dbReference type="PIRSR" id="PIRSR000350-2"/>
    </source>
</evidence>
<keyword evidence="10" id="KW-1015">Disulfide bond</keyword>
<feature type="binding site" evidence="14">
    <location>
        <position position="211"/>
    </location>
    <ligand>
        <name>NAD(+)</name>
        <dbReference type="ChEBI" id="CHEBI:57540"/>
    </ligand>
</feature>
<dbReference type="InterPro" id="IPR036188">
    <property type="entry name" value="FAD/NAD-bd_sf"/>
</dbReference>
<evidence type="ECO:0000256" key="15">
    <source>
        <dbReference type="PIRSR" id="PIRSR000350-4"/>
    </source>
</evidence>
<evidence type="ECO:0000256" key="1">
    <source>
        <dbReference type="ARBA" id="ARBA00004496"/>
    </source>
</evidence>
<evidence type="ECO:0000256" key="6">
    <source>
        <dbReference type="ARBA" id="ARBA00022630"/>
    </source>
</evidence>
<comment type="subcellular location">
    <subcellularLocation>
        <location evidence="1">Cytoplasm</location>
    </subcellularLocation>
</comment>
<evidence type="ECO:0000313" key="19">
    <source>
        <dbReference type="EMBL" id="TWE06302.1"/>
    </source>
</evidence>
<sequence length="473" mass="50641">MAQEYDLVILGGGTGGYVAAIRASQLGLKTAIVEKGKLGGTCLHKGCIPSKALLRSAEVFATTKRGEDFGVITSDVSLDFGKVQARKNKIIDQLHKGVQHLMKQGKIDVYEGIGRILGPSIFSPMPGTISVEMNNGTENEMLIPKNVIVATGSRPRTLPGLEIDGQLVISSDEALQLEALPKSIIIVGGGVIGIEWASMLSDFGINVTVIEFADRIIPTEDKDISKEMQRVLKKRGINLVTSAKVLPETIIKDQEVSISAEVKGVLKQFKAEKLLVSVGRQANLEGIGLENTDIQTENGFIVTNEFNQTKESHIYAIGDVIGGLQLAHVASHEGIIAVEHIAGEKPSPMNYNLVSRCIYSNPEVSSVGITEEQAKEKGHKLKIGKFSFRAIGKALVFGDSDGFVKIVADSETDDILGVHMIGPHVTDMITEAGLAMVLDATPWEIAHTIHPHPTLTEAIGEAALAVDGKAIHS</sequence>
<evidence type="ECO:0000256" key="11">
    <source>
        <dbReference type="ARBA" id="ARBA00023284"/>
    </source>
</evidence>
<dbReference type="NCBIfam" id="TIGR01350">
    <property type="entry name" value="lipoamide_DH"/>
    <property type="match status" value="1"/>
</dbReference>
<feature type="binding site" evidence="14">
    <location>
        <position position="114"/>
    </location>
    <ligand>
        <name>FAD</name>
        <dbReference type="ChEBI" id="CHEBI:57692"/>
    </ligand>
</feature>
<dbReference type="GO" id="GO:0050660">
    <property type="term" value="F:flavin adenine dinucleotide binding"/>
    <property type="evidence" value="ECO:0007669"/>
    <property type="project" value="InterPro"/>
</dbReference>
<dbReference type="GO" id="GO:0006103">
    <property type="term" value="P:2-oxoglutarate metabolic process"/>
    <property type="evidence" value="ECO:0007669"/>
    <property type="project" value="TreeGrafter"/>
</dbReference>
<dbReference type="InterPro" id="IPR016156">
    <property type="entry name" value="FAD/NAD-linked_Rdtase_dimer_sf"/>
</dbReference>
<dbReference type="AlphaFoldDB" id="A0A561DSF0"/>
<evidence type="ECO:0000256" key="3">
    <source>
        <dbReference type="ARBA" id="ARBA00012608"/>
    </source>
</evidence>
<comment type="similarity">
    <text evidence="2 16">Belongs to the class-I pyridine nucleotide-disulfide oxidoreductase family.</text>
</comment>
<evidence type="ECO:0000313" key="20">
    <source>
        <dbReference type="Proteomes" id="UP000319671"/>
    </source>
</evidence>
<feature type="binding site" evidence="14">
    <location>
        <begin position="151"/>
        <end position="153"/>
    </location>
    <ligand>
        <name>FAD</name>
        <dbReference type="ChEBI" id="CHEBI:57692"/>
    </ligand>
</feature>
<comment type="miscellaneous">
    <text evidence="16">The active site is a redox-active disulfide bond.</text>
</comment>
<dbReference type="SUPFAM" id="SSF51905">
    <property type="entry name" value="FAD/NAD(P)-binding domain"/>
    <property type="match status" value="1"/>
</dbReference>
<evidence type="ECO:0000256" key="8">
    <source>
        <dbReference type="ARBA" id="ARBA00023002"/>
    </source>
</evidence>
<keyword evidence="8 16" id="KW-0560">Oxidoreductase</keyword>
<feature type="binding site" evidence="14">
    <location>
        <position position="51"/>
    </location>
    <ligand>
        <name>FAD</name>
        <dbReference type="ChEBI" id="CHEBI:57692"/>
    </ligand>
</feature>
<feature type="binding site" evidence="14">
    <location>
        <position position="279"/>
    </location>
    <ligand>
        <name>NAD(+)</name>
        <dbReference type="ChEBI" id="CHEBI:57540"/>
    </ligand>
</feature>
<proteinExistence type="inferred from homology"/>
<keyword evidence="7 14" id="KW-0274">FAD</keyword>
<dbReference type="PROSITE" id="PS00076">
    <property type="entry name" value="PYRIDINE_REDOX_1"/>
    <property type="match status" value="1"/>
</dbReference>
<dbReference type="SUPFAM" id="SSF55424">
    <property type="entry name" value="FAD/NAD-linked reductases, dimerisation (C-terminal) domain"/>
    <property type="match status" value="1"/>
</dbReference>
<dbReference type="Gene3D" id="3.30.390.30">
    <property type="match status" value="1"/>
</dbReference>
<feature type="binding site" evidence="14">
    <location>
        <position position="319"/>
    </location>
    <ligand>
        <name>FAD</name>
        <dbReference type="ChEBI" id="CHEBI:57692"/>
    </ligand>
</feature>
<evidence type="ECO:0000256" key="14">
    <source>
        <dbReference type="PIRSR" id="PIRSR000350-3"/>
    </source>
</evidence>
<keyword evidence="11 16" id="KW-0676">Redox-active center</keyword>
<dbReference type="InterPro" id="IPR023753">
    <property type="entry name" value="FAD/NAD-binding_dom"/>
</dbReference>
<evidence type="ECO:0000259" key="17">
    <source>
        <dbReference type="Pfam" id="PF02852"/>
    </source>
</evidence>
<feature type="disulfide bond" description="Redox-active" evidence="15">
    <location>
        <begin position="42"/>
        <end position="47"/>
    </location>
</feature>
<dbReference type="Proteomes" id="UP000319671">
    <property type="component" value="Unassembled WGS sequence"/>
</dbReference>
<evidence type="ECO:0000256" key="2">
    <source>
        <dbReference type="ARBA" id="ARBA00007532"/>
    </source>
</evidence>
<feature type="active site" description="Proton acceptor" evidence="13">
    <location>
        <position position="452"/>
    </location>
</feature>
<dbReference type="InterPro" id="IPR012999">
    <property type="entry name" value="Pyr_OxRdtase_I_AS"/>
</dbReference>
<evidence type="ECO:0000256" key="4">
    <source>
        <dbReference type="ARBA" id="ARBA00016961"/>
    </source>
</evidence>
<dbReference type="EC" id="1.8.1.4" evidence="3 16"/>